<dbReference type="Proteomes" id="UP000036102">
    <property type="component" value="Unassembled WGS sequence"/>
</dbReference>
<dbReference type="FunFam" id="1.20.1640.10:FF:000001">
    <property type="entry name" value="Efflux pump membrane transporter"/>
    <property type="match status" value="1"/>
</dbReference>
<dbReference type="OrthoDB" id="9757904at2"/>
<evidence type="ECO:0000256" key="1">
    <source>
        <dbReference type="ARBA" id="ARBA00004429"/>
    </source>
</evidence>
<dbReference type="EMBL" id="LFBU01000001">
    <property type="protein sequence ID" value="KMQ76541.1"/>
    <property type="molecule type" value="Genomic_DNA"/>
</dbReference>
<feature type="region of interest" description="Disordered" evidence="8">
    <location>
        <begin position="1012"/>
        <end position="1031"/>
    </location>
</feature>
<evidence type="ECO:0000256" key="9">
    <source>
        <dbReference type="SAM" id="Phobius"/>
    </source>
</evidence>
<evidence type="ECO:0000256" key="6">
    <source>
        <dbReference type="ARBA" id="ARBA00022989"/>
    </source>
</evidence>
<dbReference type="PANTHER" id="PTHR32063">
    <property type="match status" value="1"/>
</dbReference>
<dbReference type="STRING" id="1658765.Msub_12755"/>
<evidence type="ECO:0000256" key="5">
    <source>
        <dbReference type="ARBA" id="ARBA00022692"/>
    </source>
</evidence>
<evidence type="ECO:0000256" key="2">
    <source>
        <dbReference type="ARBA" id="ARBA00022448"/>
    </source>
</evidence>
<feature type="transmembrane region" description="Helical" evidence="9">
    <location>
        <begin position="332"/>
        <end position="351"/>
    </location>
</feature>
<evidence type="ECO:0000313" key="11">
    <source>
        <dbReference type="Proteomes" id="UP000036102"/>
    </source>
</evidence>
<organism evidence="10 11">
    <name type="scientific">Marinobacter subterrani</name>
    <dbReference type="NCBI Taxonomy" id="1658765"/>
    <lineage>
        <taxon>Bacteria</taxon>
        <taxon>Pseudomonadati</taxon>
        <taxon>Pseudomonadota</taxon>
        <taxon>Gammaproteobacteria</taxon>
        <taxon>Pseudomonadales</taxon>
        <taxon>Marinobacteraceae</taxon>
        <taxon>Marinobacter</taxon>
    </lineage>
</organism>
<dbReference type="Gene3D" id="3.30.2090.10">
    <property type="entry name" value="Multidrug efflux transporter AcrB TolC docking domain, DN and DC subdomains"/>
    <property type="match status" value="2"/>
</dbReference>
<evidence type="ECO:0000256" key="4">
    <source>
        <dbReference type="ARBA" id="ARBA00022519"/>
    </source>
</evidence>
<evidence type="ECO:0000256" key="3">
    <source>
        <dbReference type="ARBA" id="ARBA00022475"/>
    </source>
</evidence>
<evidence type="ECO:0000313" key="10">
    <source>
        <dbReference type="EMBL" id="KMQ76541.1"/>
    </source>
</evidence>
<evidence type="ECO:0000256" key="7">
    <source>
        <dbReference type="ARBA" id="ARBA00023136"/>
    </source>
</evidence>
<dbReference type="Gene3D" id="3.30.70.1440">
    <property type="entry name" value="Multidrug efflux transporter AcrB pore domain"/>
    <property type="match status" value="1"/>
</dbReference>
<keyword evidence="3" id="KW-1003">Cell membrane</keyword>
<feature type="transmembrane region" description="Helical" evidence="9">
    <location>
        <begin position="525"/>
        <end position="543"/>
    </location>
</feature>
<dbReference type="Gene3D" id="3.30.70.1320">
    <property type="entry name" value="Multidrug efflux transporter AcrB pore domain like"/>
    <property type="match status" value="1"/>
</dbReference>
<keyword evidence="6 9" id="KW-1133">Transmembrane helix</keyword>
<dbReference type="PRINTS" id="PR00702">
    <property type="entry name" value="ACRIFLAVINRP"/>
</dbReference>
<sequence length="1031" mass="111495">MRFTDIFIHRPVLATVVSLLILLLGARAAMEMEIRQYPELESTTVTVTTAYPGASSDLIKGFITTPLQQAIAEASGIDYLTSTSSQGSSTIEAKMELNYDANAALAEIQAKVASQRNVLPAEAQDPVITSTTGDSTALMYIAFYSEEMAVPQITDYLSRVVQPKLQALSGVGKARLFGRQFALRVWLNPERLAAVDMTPQEVIAKLRANNYQAAVGNTKGTYTEISMTSDTDVADPDKFRNLVVKQFEGSQIRLQDIARVELGSQTYDQLALYKGQPATYVAIELAPGANPLTVASLVKAELPEIKNQLPSGLKARLAYDASSFIEDSINEVIKTLLEALVIVLVVVFLCLGSLRAAIVPSVAVPLSLIGGAFVMLAFGFSLNLLTLLSMVLAIGLVVDDAIIIVENVHRHIEDGESRFEAAINGAREMAVPIIAMTTTLVAVYAPIGFMGGLVGSLFTEFAFTLAGAVVISGIIALTLSPMLSGKVLKPHGNPGRFEQMVERTFNGLSRGYKSALSSLMQTKSVVVFFAVVVLGSIYFMVMMSQSELAPTEDQGILFYQGLGPQTSTLEYLQEHGDEIQNRMSTVPGYEEDFMIIGITSPNAVFGGFKMAPWSQREITQFEVQPKLAAELNKVTGLQTAVFPRPSLPGSGGGLPFQFVITTGNSYEQLNQVADELLGKAMGSGNFMFLQKSINFDKPLTRIKVDRDRVADLGLSMQDIGQTLASMLGGGYINRFNMEGRSYQVIPQVDQQFRLDEQKLNDYQIRTDTGELVPLGSVVSFTHDVEPSNRTQFNQQNSLTLQGVVKPGVAAGTAMDYMEKTAAEVFPQGFSYNYTGQTRQLATQGNALVVTFFLSLLVIYLVLAAQFESWRDPFIILVSVPMSVAGAMAFIVLGFATMNIYTQVGLITLIGVVSKNGILIVEFANQLQKSRGLNKVEAVIEAAAIRLRPIIMTSLALIFAMVPLLIAIGPGAESRFAIGLTISAGLGIGTLFTIFVLPAFYILLGRDHHGSAADEYADEPDDNGDGRPATAH</sequence>
<keyword evidence="2" id="KW-0813">Transport</keyword>
<dbReference type="InterPro" id="IPR001036">
    <property type="entry name" value="Acrflvin-R"/>
</dbReference>
<dbReference type="GO" id="GO:0042910">
    <property type="term" value="F:xenobiotic transmembrane transporter activity"/>
    <property type="evidence" value="ECO:0007669"/>
    <property type="project" value="TreeGrafter"/>
</dbReference>
<keyword evidence="11" id="KW-1185">Reference proteome</keyword>
<feature type="transmembrane region" description="Helical" evidence="9">
    <location>
        <begin position="975"/>
        <end position="1003"/>
    </location>
</feature>
<dbReference type="Gene3D" id="3.30.70.1430">
    <property type="entry name" value="Multidrug efflux transporter AcrB pore domain"/>
    <property type="match status" value="2"/>
</dbReference>
<dbReference type="GO" id="GO:0005886">
    <property type="term" value="C:plasma membrane"/>
    <property type="evidence" value="ECO:0007669"/>
    <property type="project" value="UniProtKB-SubCell"/>
</dbReference>
<protein>
    <submittedName>
        <fullName evidence="10">Multidrug efflux pump subunit AcrB</fullName>
    </submittedName>
</protein>
<dbReference type="SUPFAM" id="SSF82714">
    <property type="entry name" value="Multidrug efflux transporter AcrB TolC docking domain, DN and DC subdomains"/>
    <property type="match status" value="2"/>
</dbReference>
<dbReference type="RefSeq" id="WP_048496494.1">
    <property type="nucleotide sequence ID" value="NZ_LFBU01000001.1"/>
</dbReference>
<keyword evidence="7 9" id="KW-0472">Membrane</keyword>
<evidence type="ECO:0000256" key="8">
    <source>
        <dbReference type="SAM" id="MobiDB-lite"/>
    </source>
</evidence>
<keyword evidence="5 9" id="KW-0812">Transmembrane</keyword>
<comment type="subcellular location">
    <subcellularLocation>
        <location evidence="1">Cell inner membrane</location>
        <topology evidence="1">Multi-pass membrane protein</topology>
    </subcellularLocation>
</comment>
<dbReference type="PANTHER" id="PTHR32063:SF28">
    <property type="entry name" value="BLR2861 PROTEIN"/>
    <property type="match status" value="1"/>
</dbReference>
<feature type="transmembrane region" description="Helical" evidence="9">
    <location>
        <begin position="846"/>
        <end position="866"/>
    </location>
</feature>
<feature type="transmembrane region" description="Helical" evidence="9">
    <location>
        <begin position="873"/>
        <end position="893"/>
    </location>
</feature>
<feature type="transmembrane region" description="Helical" evidence="9">
    <location>
        <begin position="461"/>
        <end position="479"/>
    </location>
</feature>
<dbReference type="InterPro" id="IPR027463">
    <property type="entry name" value="AcrB_DN_DC_subdom"/>
</dbReference>
<feature type="transmembrane region" description="Helical" evidence="9">
    <location>
        <begin position="358"/>
        <end position="378"/>
    </location>
</feature>
<accession>A0A0J7JFJ2</accession>
<name>A0A0J7JFJ2_9GAMM</name>
<dbReference type="SUPFAM" id="SSF82693">
    <property type="entry name" value="Multidrug efflux transporter AcrB pore domain, PN1, PN2, PC1 and PC2 subdomains"/>
    <property type="match status" value="3"/>
</dbReference>
<dbReference type="Pfam" id="PF00873">
    <property type="entry name" value="ACR_tran"/>
    <property type="match status" value="1"/>
</dbReference>
<dbReference type="AlphaFoldDB" id="A0A0J7JFJ2"/>
<dbReference type="Gene3D" id="1.20.1640.10">
    <property type="entry name" value="Multidrug efflux transporter AcrB transmembrane domain"/>
    <property type="match status" value="2"/>
</dbReference>
<comment type="caution">
    <text evidence="10">The sequence shown here is derived from an EMBL/GenBank/DDBJ whole genome shotgun (WGS) entry which is preliminary data.</text>
</comment>
<feature type="transmembrane region" description="Helical" evidence="9">
    <location>
        <begin position="949"/>
        <end position="969"/>
    </location>
</feature>
<feature type="transmembrane region" description="Helical" evidence="9">
    <location>
        <begin position="429"/>
        <end position="449"/>
    </location>
</feature>
<reference evidence="10 11" key="1">
    <citation type="submission" date="2015-06" db="EMBL/GenBank/DDBJ databases">
        <title>Marinobacter subterrani, a genetically tractable neutrophilic iron-oxidizing strain isolated from the Soudan Iron Mine.</title>
        <authorList>
            <person name="Bonis B.M."/>
            <person name="Gralnick J.A."/>
        </authorList>
    </citation>
    <scope>NUCLEOTIDE SEQUENCE [LARGE SCALE GENOMIC DNA]</scope>
    <source>
        <strain evidence="10 11">JG233</strain>
    </source>
</reference>
<dbReference type="SUPFAM" id="SSF82866">
    <property type="entry name" value="Multidrug efflux transporter AcrB transmembrane domain"/>
    <property type="match status" value="2"/>
</dbReference>
<keyword evidence="4" id="KW-0997">Cell inner membrane</keyword>
<dbReference type="PATRIC" id="fig|1658765.3.peg.2776"/>
<gene>
    <name evidence="10" type="ORF">Msub_12755</name>
</gene>
<proteinExistence type="predicted"/>